<accession>A0A6C2U305</accession>
<dbReference type="EMBL" id="CAAHFG010000001">
    <property type="protein sequence ID" value="VGO14235.1"/>
    <property type="molecule type" value="Genomic_DNA"/>
</dbReference>
<keyword evidence="2" id="KW-1185">Reference proteome</keyword>
<dbReference type="AlphaFoldDB" id="A0A6C2U305"/>
<protein>
    <submittedName>
        <fullName evidence="1">Uncharacterized protein</fullName>
    </submittedName>
</protein>
<evidence type="ECO:0000313" key="2">
    <source>
        <dbReference type="Proteomes" id="UP000366872"/>
    </source>
</evidence>
<reference evidence="1 2" key="1">
    <citation type="submission" date="2019-04" db="EMBL/GenBank/DDBJ databases">
        <authorList>
            <person name="Van Vliet M D."/>
        </authorList>
    </citation>
    <scope>NUCLEOTIDE SEQUENCE [LARGE SCALE GENOMIC DNA]</scope>
    <source>
        <strain evidence="1 2">F1</strain>
    </source>
</reference>
<name>A0A6C2U305_PONDE</name>
<evidence type="ECO:0000313" key="1">
    <source>
        <dbReference type="EMBL" id="VGO14235.1"/>
    </source>
</evidence>
<sequence length="85" mass="9615">MTTQVIAYMNDVITEQNRENGIVDKNGEVKQSKLTTPKGGDVVGRQVEFPYVKFKPSNFNAFLDGRDFCLNALGEVEWLNREAEC</sequence>
<dbReference type="Proteomes" id="UP000366872">
    <property type="component" value="Unassembled WGS sequence"/>
</dbReference>
<proteinExistence type="predicted"/>
<dbReference type="RefSeq" id="WP_136079731.1">
    <property type="nucleotide sequence ID" value="NZ_CAAHFG010000001.1"/>
</dbReference>
<gene>
    <name evidence="1" type="ORF">PDESU_02794</name>
</gene>
<organism evidence="1 2">
    <name type="scientific">Pontiella desulfatans</name>
    <dbReference type="NCBI Taxonomy" id="2750659"/>
    <lineage>
        <taxon>Bacteria</taxon>
        <taxon>Pseudomonadati</taxon>
        <taxon>Kiritimatiellota</taxon>
        <taxon>Kiritimatiellia</taxon>
        <taxon>Kiritimatiellales</taxon>
        <taxon>Pontiellaceae</taxon>
        <taxon>Pontiella</taxon>
    </lineage>
</organism>